<dbReference type="SUPFAM" id="SSF47413">
    <property type="entry name" value="lambda repressor-like DNA-binding domains"/>
    <property type="match status" value="1"/>
</dbReference>
<proteinExistence type="predicted"/>
<evidence type="ECO:0000313" key="2">
    <source>
        <dbReference type="EMBL" id="KKR42756.1"/>
    </source>
</evidence>
<organism evidence="2 3">
    <name type="scientific">Candidatus Daviesbacteria bacterium GW2011_GWC2_40_12</name>
    <dbReference type="NCBI Taxonomy" id="1618431"/>
    <lineage>
        <taxon>Bacteria</taxon>
        <taxon>Candidatus Daviesiibacteriota</taxon>
    </lineage>
</organism>
<dbReference type="Gene3D" id="1.10.260.40">
    <property type="entry name" value="lambda repressor-like DNA-binding domains"/>
    <property type="match status" value="1"/>
</dbReference>
<feature type="domain" description="HTH cro/C1-type" evidence="1">
    <location>
        <begin position="55"/>
        <end position="90"/>
    </location>
</feature>
<gene>
    <name evidence="2" type="ORF">UT77_C0001G0207</name>
</gene>
<accession>A0A0G0QZ95</accession>
<dbReference type="PROSITE" id="PS50943">
    <property type="entry name" value="HTH_CROC1"/>
    <property type="match status" value="1"/>
</dbReference>
<reference evidence="2 3" key="1">
    <citation type="journal article" date="2015" name="Nature">
        <title>rRNA introns, odd ribosomes, and small enigmatic genomes across a large radiation of phyla.</title>
        <authorList>
            <person name="Brown C.T."/>
            <person name="Hug L.A."/>
            <person name="Thomas B.C."/>
            <person name="Sharon I."/>
            <person name="Castelle C.J."/>
            <person name="Singh A."/>
            <person name="Wilkins M.J."/>
            <person name="Williams K.H."/>
            <person name="Banfield J.F."/>
        </authorList>
    </citation>
    <scope>NUCLEOTIDE SEQUENCE [LARGE SCALE GENOMIC DNA]</scope>
</reference>
<evidence type="ECO:0000313" key="3">
    <source>
        <dbReference type="Proteomes" id="UP000034881"/>
    </source>
</evidence>
<dbReference type="Proteomes" id="UP000034881">
    <property type="component" value="Unassembled WGS sequence"/>
</dbReference>
<protein>
    <submittedName>
        <fullName evidence="2">Transcriptional regulator, XRE family</fullName>
    </submittedName>
</protein>
<dbReference type="InterPro" id="IPR001387">
    <property type="entry name" value="Cro/C1-type_HTH"/>
</dbReference>
<dbReference type="InterPro" id="IPR010982">
    <property type="entry name" value="Lambda_DNA-bd_dom_sf"/>
</dbReference>
<comment type="caution">
    <text evidence="2">The sequence shown here is derived from an EMBL/GenBank/DDBJ whole genome shotgun (WGS) entry which is preliminary data.</text>
</comment>
<dbReference type="EMBL" id="LBYB01000001">
    <property type="protein sequence ID" value="KKR42756.1"/>
    <property type="molecule type" value="Genomic_DNA"/>
</dbReference>
<evidence type="ECO:0000259" key="1">
    <source>
        <dbReference type="PROSITE" id="PS50943"/>
    </source>
</evidence>
<name>A0A0G0QZ95_9BACT</name>
<dbReference type="AlphaFoldDB" id="A0A0G0QZ95"/>
<dbReference type="CDD" id="cd00093">
    <property type="entry name" value="HTH_XRE"/>
    <property type="match status" value="1"/>
</dbReference>
<dbReference type="GO" id="GO:0003677">
    <property type="term" value="F:DNA binding"/>
    <property type="evidence" value="ECO:0007669"/>
    <property type="project" value="InterPro"/>
</dbReference>
<sequence length="150" mass="17626">MKRRQKPLLKSPDDFETIGEYVSYIRQIRDYTLKDVVELVRTAIENKEIDSQCSLSRGYISNLETGKHSQPSPFKLKALAFAYKIPYESLLQKVGYWEKQVDKLKQDTTLTLMLKEVDNMTDSEIQSVMEYIDFVKSRRTKNHEKRPEKG</sequence>